<name>A0A151NTI1_ALLMI</name>
<gene>
    <name evidence="2" type="ORF">Y1Q_0018784</name>
</gene>
<dbReference type="AlphaFoldDB" id="A0A151NTI1"/>
<protein>
    <submittedName>
        <fullName evidence="2">Uncharacterized protein</fullName>
    </submittedName>
</protein>
<keyword evidence="1" id="KW-0472">Membrane</keyword>
<evidence type="ECO:0000313" key="3">
    <source>
        <dbReference type="Proteomes" id="UP000050525"/>
    </source>
</evidence>
<feature type="transmembrane region" description="Helical" evidence="1">
    <location>
        <begin position="28"/>
        <end position="49"/>
    </location>
</feature>
<keyword evidence="1" id="KW-1133">Transmembrane helix</keyword>
<organism evidence="2 3">
    <name type="scientific">Alligator mississippiensis</name>
    <name type="common">American alligator</name>
    <dbReference type="NCBI Taxonomy" id="8496"/>
    <lineage>
        <taxon>Eukaryota</taxon>
        <taxon>Metazoa</taxon>
        <taxon>Chordata</taxon>
        <taxon>Craniata</taxon>
        <taxon>Vertebrata</taxon>
        <taxon>Euteleostomi</taxon>
        <taxon>Archelosauria</taxon>
        <taxon>Archosauria</taxon>
        <taxon>Crocodylia</taxon>
        <taxon>Alligatoridae</taxon>
        <taxon>Alligatorinae</taxon>
        <taxon>Alligator</taxon>
    </lineage>
</organism>
<sequence>MLSRSSYDADRLSLGSPPKRLSYTWKSVSLYFCNAAQIALAPCCEVWMLKRRRRVRRLQRSVSYASPSIYGLASSDLKAP</sequence>
<dbReference type="Proteomes" id="UP000050525">
    <property type="component" value="Unassembled WGS sequence"/>
</dbReference>
<comment type="caution">
    <text evidence="2">The sequence shown here is derived from an EMBL/GenBank/DDBJ whole genome shotgun (WGS) entry which is preliminary data.</text>
</comment>
<reference evidence="2 3" key="1">
    <citation type="journal article" date="2012" name="Genome Biol.">
        <title>Sequencing three crocodilian genomes to illuminate the evolution of archosaurs and amniotes.</title>
        <authorList>
            <person name="St John J.A."/>
            <person name="Braun E.L."/>
            <person name="Isberg S.R."/>
            <person name="Miles L.G."/>
            <person name="Chong A.Y."/>
            <person name="Gongora J."/>
            <person name="Dalzell P."/>
            <person name="Moran C."/>
            <person name="Bed'hom B."/>
            <person name="Abzhanov A."/>
            <person name="Burgess S.C."/>
            <person name="Cooksey A.M."/>
            <person name="Castoe T.A."/>
            <person name="Crawford N.G."/>
            <person name="Densmore L.D."/>
            <person name="Drew J.C."/>
            <person name="Edwards S.V."/>
            <person name="Faircloth B.C."/>
            <person name="Fujita M.K."/>
            <person name="Greenwold M.J."/>
            <person name="Hoffmann F.G."/>
            <person name="Howard J.M."/>
            <person name="Iguchi T."/>
            <person name="Janes D.E."/>
            <person name="Khan S.Y."/>
            <person name="Kohno S."/>
            <person name="de Koning A.J."/>
            <person name="Lance S.L."/>
            <person name="McCarthy F.M."/>
            <person name="McCormack J.E."/>
            <person name="Merchant M.E."/>
            <person name="Peterson D.G."/>
            <person name="Pollock D.D."/>
            <person name="Pourmand N."/>
            <person name="Raney B.J."/>
            <person name="Roessler K.A."/>
            <person name="Sanford J.R."/>
            <person name="Sawyer R.H."/>
            <person name="Schmidt C.J."/>
            <person name="Triplett E.W."/>
            <person name="Tuberville T.D."/>
            <person name="Venegas-Anaya M."/>
            <person name="Howard J.T."/>
            <person name="Jarvis E.D."/>
            <person name="Guillette L.J.Jr."/>
            <person name="Glenn T.C."/>
            <person name="Green R.E."/>
            <person name="Ray D.A."/>
        </authorList>
    </citation>
    <scope>NUCLEOTIDE SEQUENCE [LARGE SCALE GENOMIC DNA]</scope>
    <source>
        <strain evidence="2">KSC_2009_1</strain>
    </source>
</reference>
<accession>A0A151NTI1</accession>
<evidence type="ECO:0000313" key="2">
    <source>
        <dbReference type="EMBL" id="KYO39765.1"/>
    </source>
</evidence>
<evidence type="ECO:0000256" key="1">
    <source>
        <dbReference type="SAM" id="Phobius"/>
    </source>
</evidence>
<proteinExistence type="predicted"/>
<keyword evidence="1" id="KW-0812">Transmembrane</keyword>
<keyword evidence="3" id="KW-1185">Reference proteome</keyword>
<dbReference type="EMBL" id="AKHW03002185">
    <property type="protein sequence ID" value="KYO39765.1"/>
    <property type="molecule type" value="Genomic_DNA"/>
</dbReference>